<gene>
    <name evidence="2" type="ORF">BV898_03164</name>
</gene>
<reference evidence="3" key="1">
    <citation type="submission" date="2017-01" db="EMBL/GenBank/DDBJ databases">
        <title>Comparative genomics of anhydrobiosis in the tardigrade Hypsibius dujardini.</title>
        <authorList>
            <person name="Yoshida Y."/>
            <person name="Koutsovoulos G."/>
            <person name="Laetsch D."/>
            <person name="Stevens L."/>
            <person name="Kumar S."/>
            <person name="Horikawa D."/>
            <person name="Ishino K."/>
            <person name="Komine S."/>
            <person name="Tomita M."/>
            <person name="Blaxter M."/>
            <person name="Arakawa K."/>
        </authorList>
    </citation>
    <scope>NUCLEOTIDE SEQUENCE [LARGE SCALE GENOMIC DNA]</scope>
    <source>
        <strain evidence="3">Z151</strain>
    </source>
</reference>
<feature type="signal peptide" evidence="1">
    <location>
        <begin position="1"/>
        <end position="22"/>
    </location>
</feature>
<evidence type="ECO:0000313" key="2">
    <source>
        <dbReference type="EMBL" id="OQV22724.1"/>
    </source>
</evidence>
<comment type="caution">
    <text evidence="2">The sequence shown here is derived from an EMBL/GenBank/DDBJ whole genome shotgun (WGS) entry which is preliminary data.</text>
</comment>
<name>A0A1W0X5R8_HYPEX</name>
<dbReference type="EMBL" id="MTYJ01000015">
    <property type="protein sequence ID" value="OQV22724.1"/>
    <property type="molecule type" value="Genomic_DNA"/>
</dbReference>
<protein>
    <submittedName>
        <fullName evidence="2">Uncharacterized protein</fullName>
    </submittedName>
</protein>
<feature type="chain" id="PRO_5012076957" evidence="1">
    <location>
        <begin position="23"/>
        <end position="129"/>
    </location>
</feature>
<accession>A0A1W0X5R8</accession>
<proteinExistence type="predicted"/>
<sequence>MLKLMTLFYCFLAVYPLPETWAQLRYGCNDHFYAFPNENCSYAGVNIDRRPGFDTVNNDGTINSIGNYDPLNGNSVNSINNGLTDFNSVNNIFNQPQNIGNSLNNPLYRCNGVLYAFAHSDCTYPSIRK</sequence>
<organism evidence="2 3">
    <name type="scientific">Hypsibius exemplaris</name>
    <name type="common">Freshwater tardigrade</name>
    <dbReference type="NCBI Taxonomy" id="2072580"/>
    <lineage>
        <taxon>Eukaryota</taxon>
        <taxon>Metazoa</taxon>
        <taxon>Ecdysozoa</taxon>
        <taxon>Tardigrada</taxon>
        <taxon>Eutardigrada</taxon>
        <taxon>Parachela</taxon>
        <taxon>Hypsibioidea</taxon>
        <taxon>Hypsibiidae</taxon>
        <taxon>Hypsibius</taxon>
    </lineage>
</organism>
<evidence type="ECO:0000256" key="1">
    <source>
        <dbReference type="SAM" id="SignalP"/>
    </source>
</evidence>
<evidence type="ECO:0000313" key="3">
    <source>
        <dbReference type="Proteomes" id="UP000192578"/>
    </source>
</evidence>
<dbReference type="AlphaFoldDB" id="A0A1W0X5R8"/>
<keyword evidence="1" id="KW-0732">Signal</keyword>
<dbReference type="Proteomes" id="UP000192578">
    <property type="component" value="Unassembled WGS sequence"/>
</dbReference>
<keyword evidence="3" id="KW-1185">Reference proteome</keyword>